<dbReference type="PANTHER" id="PTHR11709:SF145">
    <property type="entry name" value="LCC1"/>
    <property type="match status" value="1"/>
</dbReference>
<dbReference type="AlphaFoldDB" id="A0A9N9LFX8"/>
<dbReference type="PROSITE" id="PS00079">
    <property type="entry name" value="MULTICOPPER_OXIDASE1"/>
    <property type="match status" value="1"/>
</dbReference>
<feature type="domain" description="Plastocyanin-like" evidence="7">
    <location>
        <begin position="204"/>
        <end position="364"/>
    </location>
</feature>
<keyword evidence="2" id="KW-0479">Metal-binding</keyword>
<dbReference type="InterPro" id="IPR002355">
    <property type="entry name" value="Cu_oxidase_Cu_BS"/>
</dbReference>
<dbReference type="GO" id="GO:0016491">
    <property type="term" value="F:oxidoreductase activity"/>
    <property type="evidence" value="ECO:0007669"/>
    <property type="project" value="UniProtKB-KW"/>
</dbReference>
<dbReference type="Pfam" id="PF07731">
    <property type="entry name" value="Cu-oxidase_2"/>
    <property type="match status" value="1"/>
</dbReference>
<dbReference type="CDD" id="cd13854">
    <property type="entry name" value="CuRO_1_MaLCC_like"/>
    <property type="match status" value="1"/>
</dbReference>
<evidence type="ECO:0000256" key="1">
    <source>
        <dbReference type="ARBA" id="ARBA00010609"/>
    </source>
</evidence>
<proteinExistence type="inferred from homology"/>
<evidence type="ECO:0000256" key="2">
    <source>
        <dbReference type="ARBA" id="ARBA00022723"/>
    </source>
</evidence>
<keyword evidence="11" id="KW-1185">Reference proteome</keyword>
<accession>A0A9N9LFX8</accession>
<feature type="domain" description="Plastocyanin-like" evidence="8">
    <location>
        <begin position="579"/>
        <end position="695"/>
    </location>
</feature>
<dbReference type="OrthoDB" id="2121828at2759"/>
<dbReference type="InterPro" id="IPR011707">
    <property type="entry name" value="Cu-oxidase-like_N"/>
</dbReference>
<feature type="region of interest" description="Disordered" evidence="5">
    <location>
        <begin position="380"/>
        <end position="491"/>
    </location>
</feature>
<gene>
    <name evidence="10" type="ORF">HYALB_00006409</name>
</gene>
<keyword evidence="3" id="KW-0560">Oxidoreductase</keyword>
<feature type="chain" id="PRO_5040190510" description="Multicopper oxidase" evidence="6">
    <location>
        <begin position="28"/>
        <end position="729"/>
    </location>
</feature>
<dbReference type="InterPro" id="IPR001117">
    <property type="entry name" value="Cu-oxidase_2nd"/>
</dbReference>
<dbReference type="InterPro" id="IPR033138">
    <property type="entry name" value="Cu_oxidase_CS"/>
</dbReference>
<organism evidence="10 11">
    <name type="scientific">Hymenoscyphus albidus</name>
    <dbReference type="NCBI Taxonomy" id="595503"/>
    <lineage>
        <taxon>Eukaryota</taxon>
        <taxon>Fungi</taxon>
        <taxon>Dikarya</taxon>
        <taxon>Ascomycota</taxon>
        <taxon>Pezizomycotina</taxon>
        <taxon>Leotiomycetes</taxon>
        <taxon>Helotiales</taxon>
        <taxon>Helotiaceae</taxon>
        <taxon>Hymenoscyphus</taxon>
    </lineage>
</organism>
<evidence type="ECO:0000259" key="8">
    <source>
        <dbReference type="Pfam" id="PF07731"/>
    </source>
</evidence>
<evidence type="ECO:0000256" key="6">
    <source>
        <dbReference type="SAM" id="SignalP"/>
    </source>
</evidence>
<keyword evidence="6" id="KW-0732">Signal</keyword>
<evidence type="ECO:0000259" key="9">
    <source>
        <dbReference type="Pfam" id="PF07732"/>
    </source>
</evidence>
<evidence type="ECO:0008006" key="12">
    <source>
        <dbReference type="Google" id="ProtNLM"/>
    </source>
</evidence>
<feature type="domain" description="Plastocyanin-like" evidence="9">
    <location>
        <begin position="79"/>
        <end position="194"/>
    </location>
</feature>
<dbReference type="CDD" id="cd13901">
    <property type="entry name" value="CuRO_3_MaLCC_like"/>
    <property type="match status" value="1"/>
</dbReference>
<dbReference type="Gene3D" id="2.60.40.420">
    <property type="entry name" value="Cupredoxins - blue copper proteins"/>
    <property type="match status" value="3"/>
</dbReference>
<dbReference type="SUPFAM" id="SSF49503">
    <property type="entry name" value="Cupredoxins"/>
    <property type="match status" value="3"/>
</dbReference>
<dbReference type="Pfam" id="PF07732">
    <property type="entry name" value="Cu-oxidase_3"/>
    <property type="match status" value="1"/>
</dbReference>
<sequence length="729" mass="80954">MSYYSNALRGIAVFAALPLALLVNGQAEYSCSDTYLQSDDPVTPMPHGYPWGPKTANNTDPFEPPVTGVIRKYDFTITREVKSPDGYEKEMLLVNGQFPGPLIEANWGDTIQVTVHNAITGPEEGTAIHWHGILQKNEQYMDGVPGVSQCPIAPGKSFSYSFLADLYGTTWYHSHYSAQYGDGLIGPLVIYGPQTEHYDIDLGPILLSDYYHANYQDLVEGVVSTNQNQTAPMSDNNLINGKNNYDCSQKLESDTSPCINNAGIGNFKFTPEKVHRLRLINPGSEGVQKFSVDGHVMLVIANDFVPIIPYETKVVTLGIGQRTDVLIVGLPISDIKTYLMRASIAAAPCSVARNPDATAIVYYEPEVSIDARDNYDTVRSTPYVVPTDTNTPDDHYNYDNVGSTPYVVPTDTNTPDDHYNYDNVGSTPYVVPTDASTPDDHTSDTNTSPDDHIPDDNTTDANTPPGTYNPYGNTPNDSQNPEDLDNKSFDPKAFSTDALHLEPPTSTPWPEFLDSVKNICANDDLAKTIPWYPIKPEPEPAKTETYSITFGQNETGFFLWSMNNVSFRANFNQPVFLLAATGTDNFDDHPEWNVYNFGSSSSIRIIINNDGPPIPHPMHMHGHNFFLLAEGPGRWDGKTIINPDNPQRRDVHILRSNGYMVMEIRADNPGTWPLHCHIAWHVSAGLYVTVLERPDDIKKAQIPSIIAQTCRDWWAYTEREVVDQIDSGL</sequence>
<evidence type="ECO:0000313" key="10">
    <source>
        <dbReference type="EMBL" id="CAG8974675.1"/>
    </source>
</evidence>
<dbReference type="InterPro" id="IPR045087">
    <property type="entry name" value="Cu-oxidase_fam"/>
</dbReference>
<feature type="compositionally biased region" description="Polar residues" evidence="5">
    <location>
        <begin position="459"/>
        <end position="481"/>
    </location>
</feature>
<comment type="similarity">
    <text evidence="1">Belongs to the multicopper oxidase family.</text>
</comment>
<feature type="signal peptide" evidence="6">
    <location>
        <begin position="1"/>
        <end position="27"/>
    </location>
</feature>
<dbReference type="FunFam" id="2.60.40.420:FF:000021">
    <property type="entry name" value="Extracellular dihydrogeodin oxidase/laccase"/>
    <property type="match status" value="1"/>
</dbReference>
<reference evidence="10" key="1">
    <citation type="submission" date="2021-07" db="EMBL/GenBank/DDBJ databases">
        <authorList>
            <person name="Durling M."/>
        </authorList>
    </citation>
    <scope>NUCLEOTIDE SEQUENCE</scope>
</reference>
<dbReference type="Pfam" id="PF00394">
    <property type="entry name" value="Cu-oxidase"/>
    <property type="match status" value="1"/>
</dbReference>
<protein>
    <recommendedName>
        <fullName evidence="12">Multicopper oxidase</fullName>
    </recommendedName>
</protein>
<keyword evidence="4" id="KW-0186">Copper</keyword>
<evidence type="ECO:0000313" key="11">
    <source>
        <dbReference type="Proteomes" id="UP000701801"/>
    </source>
</evidence>
<dbReference type="InterPro" id="IPR011706">
    <property type="entry name" value="Cu-oxidase_C"/>
</dbReference>
<dbReference type="Proteomes" id="UP000701801">
    <property type="component" value="Unassembled WGS sequence"/>
</dbReference>
<evidence type="ECO:0000259" key="7">
    <source>
        <dbReference type="Pfam" id="PF00394"/>
    </source>
</evidence>
<dbReference type="GO" id="GO:0005507">
    <property type="term" value="F:copper ion binding"/>
    <property type="evidence" value="ECO:0007669"/>
    <property type="project" value="InterPro"/>
</dbReference>
<evidence type="ECO:0000256" key="5">
    <source>
        <dbReference type="SAM" id="MobiDB-lite"/>
    </source>
</evidence>
<evidence type="ECO:0000256" key="4">
    <source>
        <dbReference type="ARBA" id="ARBA00023008"/>
    </source>
</evidence>
<dbReference type="EMBL" id="CAJVRM010000113">
    <property type="protein sequence ID" value="CAG8974675.1"/>
    <property type="molecule type" value="Genomic_DNA"/>
</dbReference>
<dbReference type="PROSITE" id="PS00080">
    <property type="entry name" value="MULTICOPPER_OXIDASE2"/>
    <property type="match status" value="1"/>
</dbReference>
<evidence type="ECO:0000256" key="3">
    <source>
        <dbReference type="ARBA" id="ARBA00023002"/>
    </source>
</evidence>
<feature type="compositionally biased region" description="Basic and acidic residues" evidence="5">
    <location>
        <begin position="438"/>
        <end position="455"/>
    </location>
</feature>
<dbReference type="PANTHER" id="PTHR11709">
    <property type="entry name" value="MULTI-COPPER OXIDASE"/>
    <property type="match status" value="1"/>
</dbReference>
<dbReference type="InterPro" id="IPR008972">
    <property type="entry name" value="Cupredoxin"/>
</dbReference>
<comment type="caution">
    <text evidence="10">The sequence shown here is derived from an EMBL/GenBank/DDBJ whole genome shotgun (WGS) entry which is preliminary data.</text>
</comment>
<name>A0A9N9LFX8_9HELO</name>